<name>A0A6J6IL00_9ZZZZ</name>
<dbReference type="GO" id="GO:0004658">
    <property type="term" value="F:propionyl-CoA carboxylase activity"/>
    <property type="evidence" value="ECO:0007669"/>
    <property type="project" value="InterPro"/>
</dbReference>
<evidence type="ECO:0000313" key="2">
    <source>
        <dbReference type="EMBL" id="CAB4904647.1"/>
    </source>
</evidence>
<evidence type="ECO:0000313" key="1">
    <source>
        <dbReference type="EMBL" id="CAB4625083.1"/>
    </source>
</evidence>
<dbReference type="EMBL" id="CAFBMO010000020">
    <property type="protein sequence ID" value="CAB4904647.1"/>
    <property type="molecule type" value="Genomic_DNA"/>
</dbReference>
<dbReference type="EMBL" id="CAEZVB010000058">
    <property type="protein sequence ID" value="CAB4625083.1"/>
    <property type="molecule type" value="Genomic_DNA"/>
</dbReference>
<protein>
    <submittedName>
        <fullName evidence="1">Unannotated protein</fullName>
    </submittedName>
</protein>
<reference evidence="1" key="1">
    <citation type="submission" date="2020-05" db="EMBL/GenBank/DDBJ databases">
        <authorList>
            <person name="Chiriac C."/>
            <person name="Salcher M."/>
            <person name="Ghai R."/>
            <person name="Kavagutti S V."/>
        </authorList>
    </citation>
    <scope>NUCLEOTIDE SEQUENCE</scope>
</reference>
<gene>
    <name evidence="1" type="ORF">UFOPK1908_01124</name>
    <name evidence="2" type="ORF">UFOPK3576_00678</name>
</gene>
<dbReference type="Pfam" id="PF13822">
    <property type="entry name" value="ACC_epsilon"/>
    <property type="match status" value="1"/>
</dbReference>
<accession>A0A6J6IL00</accession>
<organism evidence="1">
    <name type="scientific">freshwater metagenome</name>
    <dbReference type="NCBI Taxonomy" id="449393"/>
    <lineage>
        <taxon>unclassified sequences</taxon>
        <taxon>metagenomes</taxon>
        <taxon>ecological metagenomes</taxon>
    </lineage>
</organism>
<dbReference type="InterPro" id="IPR032716">
    <property type="entry name" value="ACC_epsilon"/>
</dbReference>
<sequence length="71" mass="7614">MSDSNEPKRPVLRVISGNPTDEELALILAIVASSHEAPAAPKGLNAWSDHTRNLLKTPRPSATAWRASVLS</sequence>
<proteinExistence type="predicted"/>
<dbReference type="GO" id="GO:0003989">
    <property type="term" value="F:acetyl-CoA carboxylase activity"/>
    <property type="evidence" value="ECO:0007669"/>
    <property type="project" value="InterPro"/>
</dbReference>
<dbReference type="AlphaFoldDB" id="A0A6J6IL00"/>